<evidence type="ECO:0000256" key="1">
    <source>
        <dbReference type="ARBA" id="ARBA00022574"/>
    </source>
</evidence>
<dbReference type="SUPFAM" id="SSF48371">
    <property type="entry name" value="ARM repeat"/>
    <property type="match status" value="1"/>
</dbReference>
<dbReference type="InterPro" id="IPR004083">
    <property type="entry name" value="Raptor"/>
</dbReference>
<dbReference type="GO" id="GO:0010506">
    <property type="term" value="P:regulation of autophagy"/>
    <property type="evidence" value="ECO:0007669"/>
    <property type="project" value="TreeGrafter"/>
</dbReference>
<feature type="domain" description="Raptor N-terminal CASPase-like" evidence="4">
    <location>
        <begin position="114"/>
        <end position="266"/>
    </location>
</feature>
<dbReference type="GO" id="GO:0030307">
    <property type="term" value="P:positive regulation of cell growth"/>
    <property type="evidence" value="ECO:0007669"/>
    <property type="project" value="TreeGrafter"/>
</dbReference>
<dbReference type="GO" id="GO:0031929">
    <property type="term" value="P:TOR signaling"/>
    <property type="evidence" value="ECO:0007669"/>
    <property type="project" value="InterPro"/>
</dbReference>
<keyword evidence="1" id="KW-0853">WD repeat</keyword>
<protein>
    <recommendedName>
        <fullName evidence="4">Raptor N-terminal CASPase-like domain-containing protein</fullName>
    </recommendedName>
</protein>
<feature type="region of interest" description="Disordered" evidence="3">
    <location>
        <begin position="1066"/>
        <end position="1098"/>
    </location>
</feature>
<comment type="caution">
    <text evidence="5">The sequence shown here is derived from an EMBL/GenBank/DDBJ whole genome shotgun (WGS) entry which is preliminary data.</text>
</comment>
<gene>
    <name evidence="5" type="ORF">TRFO_40048</name>
</gene>
<evidence type="ECO:0000313" key="5">
    <source>
        <dbReference type="EMBL" id="OHS93689.1"/>
    </source>
</evidence>
<dbReference type="GO" id="GO:0031931">
    <property type="term" value="C:TORC1 complex"/>
    <property type="evidence" value="ECO:0007669"/>
    <property type="project" value="InterPro"/>
</dbReference>
<dbReference type="InterPro" id="IPR036322">
    <property type="entry name" value="WD40_repeat_dom_sf"/>
</dbReference>
<name>A0A1J4J4R5_9EUKA</name>
<dbReference type="PANTHER" id="PTHR12848">
    <property type="entry name" value="REGULATORY-ASSOCIATED PROTEIN OF MTOR"/>
    <property type="match status" value="1"/>
</dbReference>
<dbReference type="Proteomes" id="UP000179807">
    <property type="component" value="Unassembled WGS sequence"/>
</dbReference>
<dbReference type="EMBL" id="MLAK01001379">
    <property type="protein sequence ID" value="OHS93689.1"/>
    <property type="molecule type" value="Genomic_DNA"/>
</dbReference>
<dbReference type="GeneID" id="94847681"/>
<feature type="compositionally biased region" description="Polar residues" evidence="3">
    <location>
        <begin position="1069"/>
        <end position="1097"/>
    </location>
</feature>
<dbReference type="PANTHER" id="PTHR12848:SF16">
    <property type="entry name" value="REGULATORY-ASSOCIATED PROTEIN OF MTOR"/>
    <property type="match status" value="1"/>
</dbReference>
<proteinExistence type="predicted"/>
<dbReference type="OrthoDB" id="10262360at2759"/>
<evidence type="ECO:0000313" key="6">
    <source>
        <dbReference type="Proteomes" id="UP000179807"/>
    </source>
</evidence>
<dbReference type="GO" id="GO:0009267">
    <property type="term" value="P:cellular response to starvation"/>
    <property type="evidence" value="ECO:0007669"/>
    <property type="project" value="TreeGrafter"/>
</dbReference>
<organism evidence="5 6">
    <name type="scientific">Tritrichomonas foetus</name>
    <dbReference type="NCBI Taxonomy" id="1144522"/>
    <lineage>
        <taxon>Eukaryota</taxon>
        <taxon>Metamonada</taxon>
        <taxon>Parabasalia</taxon>
        <taxon>Tritrichomonadida</taxon>
        <taxon>Tritrichomonadidae</taxon>
        <taxon>Tritrichomonas</taxon>
    </lineage>
</organism>
<accession>A0A1J4J4R5</accession>
<evidence type="ECO:0000259" key="4">
    <source>
        <dbReference type="SMART" id="SM01302"/>
    </source>
</evidence>
<dbReference type="RefSeq" id="XP_068346826.1">
    <property type="nucleotide sequence ID" value="XM_068512977.1"/>
</dbReference>
<dbReference type="VEuPathDB" id="TrichDB:TRFO_40048"/>
<dbReference type="GO" id="GO:0005737">
    <property type="term" value="C:cytoplasm"/>
    <property type="evidence" value="ECO:0007669"/>
    <property type="project" value="TreeGrafter"/>
</dbReference>
<keyword evidence="2" id="KW-0677">Repeat</keyword>
<evidence type="ECO:0000256" key="2">
    <source>
        <dbReference type="ARBA" id="ARBA00022737"/>
    </source>
</evidence>
<evidence type="ECO:0000256" key="3">
    <source>
        <dbReference type="SAM" id="MobiDB-lite"/>
    </source>
</evidence>
<dbReference type="GO" id="GO:0071230">
    <property type="term" value="P:cellular response to amino acid stimulus"/>
    <property type="evidence" value="ECO:0007669"/>
    <property type="project" value="TreeGrafter"/>
</dbReference>
<dbReference type="SMART" id="SM01302">
    <property type="entry name" value="Raptor_N"/>
    <property type="match status" value="1"/>
</dbReference>
<reference evidence="5" key="1">
    <citation type="submission" date="2016-10" db="EMBL/GenBank/DDBJ databases">
        <authorList>
            <person name="Benchimol M."/>
            <person name="Almeida L.G."/>
            <person name="Vasconcelos A.T."/>
            <person name="Perreira-Neves A."/>
            <person name="Rosa I.A."/>
            <person name="Tasca T."/>
            <person name="Bogo M.R."/>
            <person name="de Souza W."/>
        </authorList>
    </citation>
    <scope>NUCLEOTIDE SEQUENCE [LARGE SCALE GENOMIC DNA]</scope>
    <source>
        <strain evidence="5">K</strain>
    </source>
</reference>
<dbReference type="SUPFAM" id="SSF50978">
    <property type="entry name" value="WD40 repeat-like"/>
    <property type="match status" value="1"/>
</dbReference>
<dbReference type="AlphaFoldDB" id="A0A1J4J4R5"/>
<keyword evidence="6" id="KW-1185">Reference proteome</keyword>
<dbReference type="PRINTS" id="PR01547">
    <property type="entry name" value="YEAST176DUF"/>
</dbReference>
<dbReference type="GO" id="GO:0030674">
    <property type="term" value="F:protein-macromolecule adaptor activity"/>
    <property type="evidence" value="ECO:0007669"/>
    <property type="project" value="TreeGrafter"/>
</dbReference>
<dbReference type="InterPro" id="IPR029347">
    <property type="entry name" value="Raptor_N"/>
</dbReference>
<dbReference type="Pfam" id="PF14538">
    <property type="entry name" value="Raptor_N"/>
    <property type="match status" value="1"/>
</dbReference>
<dbReference type="InterPro" id="IPR016024">
    <property type="entry name" value="ARM-type_fold"/>
</dbReference>
<sequence length="1277" mass="145684">MQLFSYIILNKYHRKSLKREMNNHLPNVNTYNFVEVDDGFGSPDDSESYQYYDDAVWQKPQLDENIPDLTPMFELLSLSKNPPQVTNMPNISISESEYQLCQFSYSNPANFLQGPEPIECVVINVAHLEQFPKAASPYSATLPCIFSWFDAHTAFSSEYPTIIQSYFKTAYNSLKTQLRFFFSIAPSQDRLNNLKSIRKEVLTGRVMFHYIGYGFPDIDKKNIWCSDRRSRDFTPFKLETLFESLRPPTLYLFDCNNAAAAIIEFKATAEKLKSTQYQSTTANPINSFNYMSNNMNNNMNNGMNNNMSMSVNIMDSNYNNFNVNWDDWLCIGATGIDEELPDDHRLPRDFLTSTILTPIKMAVICHILQYYRLNLVNPSFPLDPPCEHLWNDKKQESARLSIALAAITDGIASDTLPKELYLKIFCGDRETSVLFRHFLLAQYLLRPYRIHPCSYPEIPDLSIHPMWRQWPNILDTAICAVSIPRPVISIDIFARATASFDVLIHHDQFSLIKPYHLTLLYHSLLSEEVHSNTNSNGNCNTNPNTNSMSTMNINQNFSSNDQALMLLAEYAMNPQSDPKMLVATTIFPLLFIKLLSKEEKSPVFYPLCCLILALLYHKPEFSYDIPKDVGKSTNFPLIVFNRDLPEQTRIAVAAIVATLVVSHETFQQICTSIHYLERVRIELSGCQPTIAVWLMLTVRRAFYLYSPDPASFIDNGLHIQATICAKSDAPEERAAAISMLTCFMRPFECKSNIQLMLMAISSVFNDASYIVRFHFVLLLKKFLMSYDNFSGISKTVYNLNDTSYKTLYQSIFGEHNANSDFKNNCDYDSFSQIDDLMHEDGISDKAYAIALSLLYILASDPHPSVKNLSRTVIQFLSKQKAAFEIPIDEFGSQQSFQNSSSRDYDQQIVSYGDDEFEAEHLSFASLDQNDSLHHIMLRSFVVKNQSTNKSPKIGEFPNDGYRIKLSNDPILFVDFDSKSGTIAAATRNTVYFVDSKQQIFNYNIDHSHISDIKLINNSNTEVTRCPYILFSTTDGSVHEWRPPQIFLQNSFRADLRIEKTGKLFLSVGGSPQNTKNSKNNDTQQINNSDNNIHSKSNQNDHSDIALVVTNNGNISQWSISKLRMTNIEISTKIKPYSIDIENSSKIILTDGNKIMEIDRNSKKTMEFILNKGSPIQNIFKRNGNIYSVLQNGAVFQNQNEHWIEILPKTANKIICSSMSNKMIALCFENKSPSLFDFKGNLLKEFDSISFGVSCSLHKNESWFAAGDFDGNLFLCHY</sequence>